<evidence type="ECO:0000256" key="2">
    <source>
        <dbReference type="SAM" id="SignalP"/>
    </source>
</evidence>
<proteinExistence type="predicted"/>
<keyword evidence="3" id="KW-0614">Plasmid</keyword>
<feature type="region of interest" description="Disordered" evidence="1">
    <location>
        <begin position="68"/>
        <end position="104"/>
    </location>
</feature>
<accession>C6B8J4</accession>
<evidence type="ECO:0000313" key="3">
    <source>
        <dbReference type="EMBL" id="ACS60726.1"/>
    </source>
</evidence>
<feature type="signal peptide" evidence="2">
    <location>
        <begin position="1"/>
        <end position="32"/>
    </location>
</feature>
<name>C6B8J4_RHILS</name>
<dbReference type="AlphaFoldDB" id="C6B8J4"/>
<feature type="chain" id="PRO_5002958907" evidence="2">
    <location>
        <begin position="33"/>
        <end position="104"/>
    </location>
</feature>
<dbReference type="OrthoDB" id="8400919at2"/>
<dbReference type="EMBL" id="CP001625">
    <property type="protein sequence ID" value="ACS60726.1"/>
    <property type="molecule type" value="Genomic_DNA"/>
</dbReference>
<evidence type="ECO:0000256" key="1">
    <source>
        <dbReference type="SAM" id="MobiDB-lite"/>
    </source>
</evidence>
<protein>
    <submittedName>
        <fullName evidence="3">Uncharacterized protein</fullName>
    </submittedName>
</protein>
<dbReference type="KEGG" id="rlg:Rleg_5964"/>
<evidence type="ECO:0000313" key="4">
    <source>
        <dbReference type="Proteomes" id="UP000002256"/>
    </source>
</evidence>
<dbReference type="HOGENOM" id="CLU_166169_0_0_5"/>
<organism evidence="3 4">
    <name type="scientific">Rhizobium leguminosarum bv. trifolii (strain WSM1325)</name>
    <dbReference type="NCBI Taxonomy" id="395491"/>
    <lineage>
        <taxon>Bacteria</taxon>
        <taxon>Pseudomonadati</taxon>
        <taxon>Pseudomonadota</taxon>
        <taxon>Alphaproteobacteria</taxon>
        <taxon>Hyphomicrobiales</taxon>
        <taxon>Rhizobiaceae</taxon>
        <taxon>Rhizobium/Agrobacterium group</taxon>
        <taxon>Rhizobium</taxon>
    </lineage>
</organism>
<dbReference type="Proteomes" id="UP000002256">
    <property type="component" value="Plasmid pR132503"/>
</dbReference>
<keyword evidence="2" id="KW-0732">Signal</keyword>
<gene>
    <name evidence="3" type="ordered locus">Rleg_5964</name>
</gene>
<feature type="compositionally biased region" description="Basic and acidic residues" evidence="1">
    <location>
        <begin position="95"/>
        <end position="104"/>
    </location>
</feature>
<geneLocation type="plasmid" evidence="3 4">
    <name>pR132503</name>
</geneLocation>
<sequence>MQSTCIFAKSARSLCGFVLALSVLGMSGSAMAQTNEVAKDCRVKPDTERAKNLSGQLDDCNGVLKPPKIGDEIVTPAPSTGTMPVIKPGDLPANKSHESRTTGK</sequence>
<reference evidence="3 4" key="1">
    <citation type="journal article" date="2010" name="Stand. Genomic Sci.">
        <title>Complete genome sequence of Rhizobium leguminosarum bv. trifolii strain WSM1325, an effective microsymbiont of annual Mediterranean clovers.</title>
        <authorList>
            <person name="Reeve W."/>
            <person name="O'Hara G."/>
            <person name="Chain P."/>
            <person name="Ardley J."/>
            <person name="Brau L."/>
            <person name="Nandesena K."/>
            <person name="Tiwari R."/>
            <person name="Copeland A."/>
            <person name="Nolan M."/>
            <person name="Han C."/>
            <person name="Brettin T."/>
            <person name="Land M."/>
            <person name="Ovchinikova G."/>
            <person name="Ivanova N."/>
            <person name="Mavromatis K."/>
            <person name="Markowitz V."/>
            <person name="Kyrpides N."/>
            <person name="Melino V."/>
            <person name="Denton M."/>
            <person name="Yates R."/>
            <person name="Howieson J."/>
        </authorList>
    </citation>
    <scope>NUCLEOTIDE SEQUENCE [LARGE SCALE GENOMIC DNA]</scope>
    <source>
        <strain evidence="4">WSM1325</strain>
        <plasmid evidence="4">Plasmid pR132503</plasmid>
    </source>
</reference>